<evidence type="ECO:0000259" key="3">
    <source>
        <dbReference type="Pfam" id="PF11181"/>
    </source>
</evidence>
<dbReference type="EMBL" id="JAZGQL010000021">
    <property type="protein sequence ID" value="MEE6310069.1"/>
    <property type="molecule type" value="Genomic_DNA"/>
</dbReference>
<feature type="region of interest" description="Disordered" evidence="1">
    <location>
        <begin position="1"/>
        <end position="47"/>
    </location>
</feature>
<feature type="transmembrane region" description="Helical" evidence="2">
    <location>
        <begin position="101"/>
        <end position="122"/>
    </location>
</feature>
<evidence type="ECO:0000313" key="4">
    <source>
        <dbReference type="EMBL" id="MEE6310069.1"/>
    </source>
</evidence>
<keyword evidence="2" id="KW-1133">Transmembrane helix</keyword>
<dbReference type="Proteomes" id="UP001339911">
    <property type="component" value="Unassembled WGS sequence"/>
</dbReference>
<feature type="domain" description="General stress protein 17M-like" evidence="3">
    <location>
        <begin position="52"/>
        <end position="126"/>
    </location>
</feature>
<reference evidence="4 5" key="1">
    <citation type="submission" date="2024-01" db="EMBL/GenBank/DDBJ databases">
        <title>Genome insights into Plantactinospora veratri sp. nov.</title>
        <authorList>
            <person name="Wang L."/>
        </authorList>
    </citation>
    <scope>NUCLEOTIDE SEQUENCE [LARGE SCALE GENOMIC DNA]</scope>
    <source>
        <strain evidence="4 5">NEAU-FHS4</strain>
    </source>
</reference>
<dbReference type="Pfam" id="PF11181">
    <property type="entry name" value="YflT"/>
    <property type="match status" value="1"/>
</dbReference>
<proteinExistence type="predicted"/>
<dbReference type="RefSeq" id="WP_331210367.1">
    <property type="nucleotide sequence ID" value="NZ_JAZGQL010000021.1"/>
</dbReference>
<keyword evidence="2" id="KW-0472">Membrane</keyword>
<comment type="caution">
    <text evidence="4">The sequence shown here is derived from an EMBL/GenBank/DDBJ whole genome shotgun (WGS) entry which is preliminary data.</text>
</comment>
<sequence>MSRNPTAAWRSGMPGMPGVAGGNNLPAGPSGDQFRAPSSEGGIAPEQQSTVTVASYPDYPSAQYTVDFLSDNEFPVERAAIVGTDLRLVETVLGRMTTGRAALAGAATGAWFGLFIGLLFGIFTVGNWWAVILVGLAIGAVWGAIFGAIAHAMTGGRRDFTSASSLRANQYAVTVDATFADQARQLIGRMNWQGQRQAGATG</sequence>
<feature type="transmembrane region" description="Helical" evidence="2">
    <location>
        <begin position="128"/>
        <end position="150"/>
    </location>
</feature>
<dbReference type="InterPro" id="IPR025889">
    <property type="entry name" value="GSP17M-like_dom"/>
</dbReference>
<evidence type="ECO:0000256" key="1">
    <source>
        <dbReference type="SAM" id="MobiDB-lite"/>
    </source>
</evidence>
<protein>
    <submittedName>
        <fullName evidence="4">General stress protein</fullName>
    </submittedName>
</protein>
<name>A0ABU7SJC7_9ACTN</name>
<evidence type="ECO:0000256" key="2">
    <source>
        <dbReference type="SAM" id="Phobius"/>
    </source>
</evidence>
<keyword evidence="2" id="KW-0812">Transmembrane</keyword>
<accession>A0ABU7SJC7</accession>
<keyword evidence="5" id="KW-1185">Reference proteome</keyword>
<evidence type="ECO:0000313" key="5">
    <source>
        <dbReference type="Proteomes" id="UP001339911"/>
    </source>
</evidence>
<gene>
    <name evidence="4" type="ORF">V1634_24855</name>
</gene>
<organism evidence="4 5">
    <name type="scientific">Plantactinospora veratri</name>
    <dbReference type="NCBI Taxonomy" id="1436122"/>
    <lineage>
        <taxon>Bacteria</taxon>
        <taxon>Bacillati</taxon>
        <taxon>Actinomycetota</taxon>
        <taxon>Actinomycetes</taxon>
        <taxon>Micromonosporales</taxon>
        <taxon>Micromonosporaceae</taxon>
        <taxon>Plantactinospora</taxon>
    </lineage>
</organism>